<protein>
    <submittedName>
        <fullName evidence="5">Reverse transcriptase domain-containing protein</fullName>
    </submittedName>
</protein>
<feature type="region of interest" description="Disordered" evidence="2">
    <location>
        <begin position="1660"/>
        <end position="1699"/>
    </location>
</feature>
<feature type="region of interest" description="Disordered" evidence="2">
    <location>
        <begin position="1217"/>
        <end position="1277"/>
    </location>
</feature>
<feature type="region of interest" description="Disordered" evidence="2">
    <location>
        <begin position="3299"/>
        <end position="3357"/>
    </location>
</feature>
<sequence length="3390" mass="378295">MASLLDSEAQFIQRTLDLKLSDELKRSLKTANLQTFGTLAYAHGQPGQNIVDSAFETWLTSNILTGASVADIAGAKRLLFESQTMVLAALQDSVNAPDSSSIKKVPNAERETKMRSLKNRLNGTHEVLTQKSPSKMLDISSESLIIKEKTEVQDMVVSSALQVQESLQRRGLALVFADLVQHANYTRYLTTLFSHLHREPPAGYSRCSVSQIVAADKLVWQALLEEGVQPKRDDAGVLALDTKLLSTLESYRVSFSLLPLIAKKEGPGNIQKKNKPQQPWSSGKGAVATTQVSPRQPIIHAVSVLAEMNNFPQFSETQRILVSLKELGLVESFGVDHDVDKAIATVKKLDLKIPGPVPLRSHELPEGLTGLRGLARAIAKAFADILVSHGWSPPHECFQLQSHDINLKTMRAVATAQPEAYRIPPVVREHKQDLGHLPKLRADWFSKWTARAKELRPAEMEMKASMPEHIANILKPKRLLLWKEILLDLGYPDADVVSELANGTELVGEVPTYGIFEKTFKPAETTVDSLCKEAKSIKQKHYHSCRSSGDKEIDELVWKKTQEEVELGWASGPIDIANLPADAIVSRRFGLRQPGKIRLIDDLSASNVNQTVQCAESPKPQSIDFVAALLLTILKSSGGVSASDPISQFASLVDDPISQFSVISGCYMDNVDLFDVNANDAMKSLDEWSACGSGIDESIDRLNLRRAIGSQFGDCDALGHQVSPSAAGSSDRFDRNDINPNLDHETALQVFNSTLAVDSPKFMWEGDGFLGTVFGSGTSVVDQLFKPVALKRPAPCFVDLSNDSMEKTPIAKALRTGAAKPIYLGSFSRASSENENSKRKSYLFGWVTLVLINCSAFSVLDDALSDVSQPSRDLIMRCLAECFAAKATSTLGKRLGSMSRYAAHCEALSLNAFPLSERSLYSYLRALHDDPKSSASVGRSFLEAVRFSAAMLGLHGLERDRVPQRVSGLAELLAKRAPCVKQASPLSVRQVAALEETCCTAEAMQDRILVGGLLLMVYSCARASDMSRVVKLVIDRVQTDGASLDKHTVAGFIEASALHTKGARSQTHKRTLLPLVAPMTGVSDWCWWDHYLQAREAMGVASKGGLAYPLLCRFDEQGVPLADALQASEVGRYLRNVLKVAHGSTNEIRSHSLKVTALSWMAKAGSSLTLRRSLGHHLDPSAKSATIYSRDAMAPPLRELCRVIQLIASKQFMPDNTRSGRFAAEMPAGDRCDAEGNSDGESEESYEMPFSERMVGDTDDSNTDTSSDADERLEAEPLDTTTLWELVEPRHRPNLVQVKAGLVTWMHVQSHVMHLLSEGSQRFVCGRVDGRRRSLFACSQLNAAWSQELETYAMTDKKEFDRAAMSAYAESKASFRHRSIEIGLSEDQVDLLKDQNITSFNILAFSVCGQPGQIDDARFRNLMDSTFNNASLGVESMMRQLCYEAITISVAAIKQRIEPSVEGQVKRLPPQERDERMRRISDRITGFEITGDYEPAHCIADFFTTMIEEAAPRYLPLSKCVSREQELLSQKVDKRIVVLEDQKLQVKSTSPDFTADLSTDLKLQNAFIRRGIACELSNLMTYDTHEKIRHAFMAHMTRDAPPGFKSPDMAAIVRADRELWMRAFDKCKSDLKVNQQGKLPLDLAMLELYTSPQVVFHLLPTPGGLSRKRSRSRSGPKQTKPKPGNPSPAKTNPKADKKDTQNCKALGSVVCAEVFCGKGRLSRKLRQHNFQVLSVDHKPQKGTPVFQIDITKKADRKILEDILSMDCILYRHFAPPCGTASAARQIKPGPPPLRSIRFPMGFKNLKGINKQRVIAANFLYRWTKKMIVRLERAGAAWSVENPASSLMWATDPFVELTDEIPSLIAFSFHTCMFQAKRKKDTAIWTSVKELRNHLERKCDNQHEHLAWGKSDKHEGFATADECAYNESMCASWAQAIYDFAVARGYHAPPSDLQDDINGLEASQINKTILGCLPRGRKVPPLLTDWLEPQLFKIDGIQAVQTLPIGKRIPDSVQRFPQGSKLVRFTNEKGEVIEREKQPDGSVSELPMFALIGIPREPRDFVAKACSLVHPVLRAMQVGSLMLDAIDSYELGDKLEFRRVQCRFSQSLLRQMSELQAEEESLHAGMAEHLQRVLKGKRLCLFRKLLLDSRYPDSKVADEMAAGFPLCGWLPTSDVFPSKLRPPVLHMDTLEKMSASFAARSIGATKASGDQEMDRLLWEATLDEVKAGFLSGPYSTRDLPKGAIASPRFGLLQKSKLRPIDNFSASHINSATGLRDKLQVDSIDEICAMIKAWAQRSSGVPKLVGRSYDLRKAYRQIGIAPEHLKFAWISVWSPDAGEPRLFRMDSMPFGATASVGAFLRLSQALKSLGVSQAALIWSSFYDDFVCVCPPCAALQVDRMIRLFFQALGWQLSTDEAKDHAFSSKFQALGVEFDLRTMQATSLRSRLLFADAQVFGRFAKAALHEVGRVGLDTSDMTPLSPNVRQSLLWLRDRVLAGPPRKIDFRDSETFYLFLDGACTDWVSDDIWCGTSIGGGLVFPDGSVRECFGEVLPQDWMAEWGWNQQQQYIFEAEVMPYAVSLMLWKRHLMGKCIFVFIDNEGARSAWISGFAATKAAQHMLHLGTSAEAELCVHPFFARVPTHSNLGDAPSRGKFEVIEKLGGMRTRAPIGMIECLMKHGGGSTVPFECEWGLNGALKIMWSVFFDDYVVFSQKLHVKNTEATVELLFRLLGWKFAEEGEKATCFGDDFSALGARLNLENASLGKVSFINTEKRITELTSAIEDIIRKGRMTVLESQKLRGRMQFADGQVFGRLGKLCMKAITQHAFKGRGDKLEKPTVDALRRFVIFLNYAEPRSLELASDSVWTIYTDACYEPQRTNWVCGLGGVLVNPLGEKVAFFSMELSTEQRRALGAEFKKTIIFEAELLAMAWDLLENTPVKDIFEEEGYKLVFDILDAKYQEREQDELQRAWREYFYTVTIRQGEEFRAFIVRLETSYRLLVAHEVELPREVRGWFLMKKLHLDATQEALLLTATQGSLAYKNVVTGIKAVFPHGKGDLSRTNKTKADERSEIFEVWQGIADQVQGQGSDYESEDALEVYESYKDIKKRVQEKKTGRGYRPMSKQWNIQGSIRGRIEAVKAGDVFVHEDVEHHKDEERSCEAAAEVTGPSSIREPRSTRHSLPLEKISYQGPSSSQTPLARRLMKELQDNFGEDPSEMAMQDLDALSDMSEDDPLSCPVKSFHTVTVGKYGKNLKSRIPIGQIYQVDKPYIQWVRTHIHENSSATACMVKLRLYIEMRDAQKKIRVNRSQSSQLRRLQEPVTPKVSVKTPMTTPKSKSTPGSRGQVRKSREGTGWSQHTNTMETEEWETILLGEKDNQWEEQTHVSHSGSRWCRTT</sequence>
<feature type="region of interest" description="Disordered" evidence="2">
    <location>
        <begin position="268"/>
        <end position="288"/>
    </location>
</feature>
<accession>A0A9P1C6J4</accession>
<evidence type="ECO:0000313" key="6">
    <source>
        <dbReference type="Proteomes" id="UP001152797"/>
    </source>
</evidence>
<evidence type="ECO:0000313" key="3">
    <source>
        <dbReference type="EMBL" id="CAI3985028.1"/>
    </source>
</evidence>
<dbReference type="InterPro" id="IPR013762">
    <property type="entry name" value="Integrase-like_cat_sf"/>
</dbReference>
<dbReference type="InterPro" id="IPR011010">
    <property type="entry name" value="DNA_brk_join_enz"/>
</dbReference>
<evidence type="ECO:0000256" key="1">
    <source>
        <dbReference type="ARBA" id="ARBA00023172"/>
    </source>
</evidence>
<reference evidence="3" key="1">
    <citation type="submission" date="2022-10" db="EMBL/GenBank/DDBJ databases">
        <authorList>
            <person name="Chen Y."/>
            <person name="Dougan E. K."/>
            <person name="Chan C."/>
            <person name="Rhodes N."/>
            <person name="Thang M."/>
        </authorList>
    </citation>
    <scope>NUCLEOTIDE SEQUENCE</scope>
</reference>
<dbReference type="EMBL" id="CAMXCT020000946">
    <property type="protein sequence ID" value="CAL1138403.1"/>
    <property type="molecule type" value="Genomic_DNA"/>
</dbReference>
<dbReference type="EMBL" id="CAMXCT030000946">
    <property type="protein sequence ID" value="CAL4772340.1"/>
    <property type="molecule type" value="Genomic_DNA"/>
</dbReference>
<dbReference type="EMBL" id="CAMXCT010000946">
    <property type="protein sequence ID" value="CAI3985028.1"/>
    <property type="molecule type" value="Genomic_DNA"/>
</dbReference>
<dbReference type="GO" id="GO:0003964">
    <property type="term" value="F:RNA-directed DNA polymerase activity"/>
    <property type="evidence" value="ECO:0007669"/>
    <property type="project" value="UniProtKB-KW"/>
</dbReference>
<evidence type="ECO:0000313" key="4">
    <source>
        <dbReference type="EMBL" id="CAL1138403.1"/>
    </source>
</evidence>
<dbReference type="GO" id="GO:0003677">
    <property type="term" value="F:DNA binding"/>
    <property type="evidence" value="ECO:0007669"/>
    <property type="project" value="InterPro"/>
</dbReference>
<name>A0A9P1C6J4_9DINO</name>
<comment type="caution">
    <text evidence="3">The sequence shown here is derived from an EMBL/GenBank/DDBJ whole genome shotgun (WGS) entry which is preliminary data.</text>
</comment>
<feature type="compositionally biased region" description="Acidic residues" evidence="2">
    <location>
        <begin position="1257"/>
        <end position="1268"/>
    </location>
</feature>
<keyword evidence="1" id="KW-0233">DNA recombination</keyword>
<dbReference type="PANTHER" id="PTHR33050:SF7">
    <property type="entry name" value="RIBONUCLEASE H"/>
    <property type="match status" value="1"/>
</dbReference>
<keyword evidence="5" id="KW-0695">RNA-directed DNA polymerase</keyword>
<dbReference type="Gene3D" id="1.10.443.10">
    <property type="entry name" value="Intergrase catalytic core"/>
    <property type="match status" value="1"/>
</dbReference>
<feature type="compositionally biased region" description="Low complexity" evidence="2">
    <location>
        <begin position="3320"/>
        <end position="3334"/>
    </location>
</feature>
<dbReference type="GO" id="GO:0015074">
    <property type="term" value="P:DNA integration"/>
    <property type="evidence" value="ECO:0007669"/>
    <property type="project" value="InterPro"/>
</dbReference>
<evidence type="ECO:0000313" key="5">
    <source>
        <dbReference type="EMBL" id="CAL4772340.1"/>
    </source>
</evidence>
<dbReference type="SUPFAM" id="SSF56672">
    <property type="entry name" value="DNA/RNA polymerases"/>
    <property type="match status" value="1"/>
</dbReference>
<reference evidence="4" key="2">
    <citation type="submission" date="2024-04" db="EMBL/GenBank/DDBJ databases">
        <authorList>
            <person name="Chen Y."/>
            <person name="Shah S."/>
            <person name="Dougan E. K."/>
            <person name="Thang M."/>
            <person name="Chan C."/>
        </authorList>
    </citation>
    <scope>NUCLEOTIDE SEQUENCE [LARGE SCALE GENOMIC DNA]</scope>
</reference>
<dbReference type="InterPro" id="IPR052055">
    <property type="entry name" value="Hepadnavirus_pol/RT"/>
</dbReference>
<dbReference type="PANTHER" id="PTHR33050">
    <property type="entry name" value="REVERSE TRANSCRIPTASE DOMAIN-CONTAINING PROTEIN"/>
    <property type="match status" value="1"/>
</dbReference>
<keyword evidence="5" id="KW-0548">Nucleotidyltransferase</keyword>
<keyword evidence="6" id="KW-1185">Reference proteome</keyword>
<organism evidence="3">
    <name type="scientific">Cladocopium goreaui</name>
    <dbReference type="NCBI Taxonomy" id="2562237"/>
    <lineage>
        <taxon>Eukaryota</taxon>
        <taxon>Sar</taxon>
        <taxon>Alveolata</taxon>
        <taxon>Dinophyceae</taxon>
        <taxon>Suessiales</taxon>
        <taxon>Symbiodiniaceae</taxon>
        <taxon>Cladocopium</taxon>
    </lineage>
</organism>
<dbReference type="InterPro" id="IPR043502">
    <property type="entry name" value="DNA/RNA_pol_sf"/>
</dbReference>
<proteinExistence type="predicted"/>
<dbReference type="Proteomes" id="UP001152797">
    <property type="component" value="Unassembled WGS sequence"/>
</dbReference>
<feature type="compositionally biased region" description="Acidic residues" evidence="2">
    <location>
        <begin position="1236"/>
        <end position="1246"/>
    </location>
</feature>
<dbReference type="SUPFAM" id="SSF56349">
    <property type="entry name" value="DNA breaking-rejoining enzymes"/>
    <property type="match status" value="1"/>
</dbReference>
<keyword evidence="5" id="KW-0808">Transferase</keyword>
<feature type="region of interest" description="Disordered" evidence="2">
    <location>
        <begin position="3146"/>
        <end position="3172"/>
    </location>
</feature>
<dbReference type="GO" id="GO:0006310">
    <property type="term" value="P:DNA recombination"/>
    <property type="evidence" value="ECO:0007669"/>
    <property type="project" value="UniProtKB-KW"/>
</dbReference>
<gene>
    <name evidence="3" type="ORF">C1SCF055_LOCUS12517</name>
</gene>
<evidence type="ECO:0000256" key="2">
    <source>
        <dbReference type="SAM" id="MobiDB-lite"/>
    </source>
</evidence>